<dbReference type="InterPro" id="IPR005000">
    <property type="entry name" value="Aldolase/citrate-lyase_domain"/>
</dbReference>
<name>A0A4R2NMH0_RHOAD</name>
<dbReference type="InterPro" id="IPR040442">
    <property type="entry name" value="Pyrv_kinase-like_dom_sf"/>
</dbReference>
<evidence type="ECO:0000256" key="4">
    <source>
        <dbReference type="ARBA" id="ARBA00023239"/>
    </source>
</evidence>
<comment type="caution">
    <text evidence="9">The sequence shown here is derived from an EMBL/GenBank/DDBJ whole genome shotgun (WGS) entry which is preliminary data.</text>
</comment>
<evidence type="ECO:0000256" key="5">
    <source>
        <dbReference type="ARBA" id="ARBA00023317"/>
    </source>
</evidence>
<evidence type="ECO:0000256" key="1">
    <source>
        <dbReference type="ARBA" id="ARBA00001968"/>
    </source>
</evidence>
<dbReference type="FunFam" id="3.20.20.60:FF:000004">
    <property type="entry name" value="5-keto-4-deoxy-D-glucarate aldolase"/>
    <property type="match status" value="1"/>
</dbReference>
<dbReference type="Proteomes" id="UP000295733">
    <property type="component" value="Unassembled WGS sequence"/>
</dbReference>
<proteinExistence type="inferred from homology"/>
<evidence type="ECO:0000313" key="9">
    <source>
        <dbReference type="EMBL" id="TCP22761.1"/>
    </source>
</evidence>
<reference evidence="9 10" key="1">
    <citation type="submission" date="2019-03" db="EMBL/GenBank/DDBJ databases">
        <title>Genomic Encyclopedia of Type Strains, Phase IV (KMG-IV): sequencing the most valuable type-strain genomes for metagenomic binning, comparative biology and taxonomic classification.</title>
        <authorList>
            <person name="Goeker M."/>
        </authorList>
    </citation>
    <scope>NUCLEOTIDE SEQUENCE [LARGE SCALE GENOMIC DNA]</scope>
    <source>
        <strain evidence="9 10">DSM 2781</strain>
    </source>
</reference>
<accession>A0A4R2NMH0</accession>
<dbReference type="InterPro" id="IPR050251">
    <property type="entry name" value="HpcH-HpaI_aldolase"/>
</dbReference>
<keyword evidence="4" id="KW-0456">Lyase</keyword>
<dbReference type="GO" id="GO:0005737">
    <property type="term" value="C:cytoplasm"/>
    <property type="evidence" value="ECO:0007669"/>
    <property type="project" value="TreeGrafter"/>
</dbReference>
<dbReference type="Pfam" id="PF03328">
    <property type="entry name" value="HpcH_HpaI"/>
    <property type="match status" value="1"/>
</dbReference>
<evidence type="ECO:0000256" key="2">
    <source>
        <dbReference type="ARBA" id="ARBA00005568"/>
    </source>
</evidence>
<organism evidence="9 10">
    <name type="scientific">Rhodovulum adriaticum</name>
    <name type="common">Rhodopseudomonas adriatica</name>
    <dbReference type="NCBI Taxonomy" id="35804"/>
    <lineage>
        <taxon>Bacteria</taxon>
        <taxon>Pseudomonadati</taxon>
        <taxon>Pseudomonadota</taxon>
        <taxon>Alphaproteobacteria</taxon>
        <taxon>Rhodobacterales</taxon>
        <taxon>Paracoccaceae</taxon>
        <taxon>Rhodovulum</taxon>
    </lineage>
</organism>
<comment type="cofactor">
    <cofactor evidence="1">
        <name>a divalent metal cation</name>
        <dbReference type="ChEBI" id="CHEBI:60240"/>
    </cofactor>
</comment>
<evidence type="ECO:0000256" key="7">
    <source>
        <dbReference type="ARBA" id="ARBA00068169"/>
    </source>
</evidence>
<protein>
    <recommendedName>
        <fullName evidence="7">Hydroxypyruvate/pyruvate aldolase</fullName>
    </recommendedName>
</protein>
<sequence>MAAPLPLPVNRFKAGLAEGRLQWGIWNAIPGPVVSEALAACGYDWVVIDTEHGPLEPTDVLPALQAMGGYPGCAPVVRPAINDPVLFKRLLDMGAQTLLVPYVQSADEARAAVQAMRYPPRGIRGVAGVTRASRFGLVDDYIGRAEAELCLIVQVETRDGLDRLEEIAGVEGVDAVFIGPADLAASLGHPGDMAHPEVVAAIEGAFARLNAIGVPGGILATDPAYARRCAELGAAFVALAVDAGLLTRAALDLLDGMRADPA</sequence>
<keyword evidence="10" id="KW-1185">Reference proteome</keyword>
<feature type="domain" description="HpcH/HpaI aldolase/citrate lyase" evidence="8">
    <location>
        <begin position="24"/>
        <end position="248"/>
    </location>
</feature>
<dbReference type="EMBL" id="SLXL01000005">
    <property type="protein sequence ID" value="TCP22761.1"/>
    <property type="molecule type" value="Genomic_DNA"/>
</dbReference>
<dbReference type="GO" id="GO:0016832">
    <property type="term" value="F:aldehyde-lyase activity"/>
    <property type="evidence" value="ECO:0007669"/>
    <property type="project" value="TreeGrafter"/>
</dbReference>
<keyword evidence="3" id="KW-0479">Metal-binding</keyword>
<evidence type="ECO:0000256" key="3">
    <source>
        <dbReference type="ARBA" id="ARBA00022723"/>
    </source>
</evidence>
<comment type="similarity">
    <text evidence="2">Belongs to the HpcH/HpaI aldolase family.</text>
</comment>
<evidence type="ECO:0000259" key="8">
    <source>
        <dbReference type="Pfam" id="PF03328"/>
    </source>
</evidence>
<dbReference type="AlphaFoldDB" id="A0A4R2NMH0"/>
<dbReference type="SUPFAM" id="SSF51621">
    <property type="entry name" value="Phosphoenolpyruvate/pyruvate domain"/>
    <property type="match status" value="1"/>
</dbReference>
<evidence type="ECO:0000256" key="6">
    <source>
        <dbReference type="ARBA" id="ARBA00045074"/>
    </source>
</evidence>
<gene>
    <name evidence="9" type="ORF">EV656_10560</name>
</gene>
<dbReference type="Gene3D" id="3.20.20.60">
    <property type="entry name" value="Phosphoenolpyruvate-binding domains"/>
    <property type="match status" value="1"/>
</dbReference>
<dbReference type="PANTHER" id="PTHR30502:SF4">
    <property type="entry name" value="5-KETO-4-DEOXY-D-GLUCARATE ALDOLASE"/>
    <property type="match status" value="1"/>
</dbReference>
<dbReference type="GO" id="GO:0046872">
    <property type="term" value="F:metal ion binding"/>
    <property type="evidence" value="ECO:0007669"/>
    <property type="project" value="UniProtKB-KW"/>
</dbReference>
<dbReference type="PANTHER" id="PTHR30502">
    <property type="entry name" value="2-KETO-3-DEOXY-L-RHAMNONATE ALDOLASE"/>
    <property type="match status" value="1"/>
</dbReference>
<evidence type="ECO:0000313" key="10">
    <source>
        <dbReference type="Proteomes" id="UP000295733"/>
    </source>
</evidence>
<comment type="catalytic activity">
    <reaction evidence="6">
        <text>D-glyceraldehyde + pyruvate = 2-dehydro-3-deoxy-L-galactonate</text>
        <dbReference type="Rhea" id="RHEA:80055"/>
        <dbReference type="ChEBI" id="CHEBI:15361"/>
        <dbReference type="ChEBI" id="CHEBI:17378"/>
        <dbReference type="ChEBI" id="CHEBI:75545"/>
    </reaction>
</comment>
<dbReference type="RefSeq" id="WP_425057175.1">
    <property type="nucleotide sequence ID" value="NZ_NRRP01000036.1"/>
</dbReference>
<dbReference type="InterPro" id="IPR015813">
    <property type="entry name" value="Pyrv/PenolPyrv_kinase-like_dom"/>
</dbReference>
<keyword evidence="5" id="KW-0670">Pyruvate</keyword>